<name>A0A7S3QAV6_9STRA</name>
<proteinExistence type="predicted"/>
<evidence type="ECO:0000313" key="1">
    <source>
        <dbReference type="EMBL" id="CAE0470570.1"/>
    </source>
</evidence>
<protein>
    <submittedName>
        <fullName evidence="1">Uncharacterized protein</fullName>
    </submittedName>
</protein>
<sequence>MDGLQYCISQRMNSSSQVLHSSFVTAGYTTYYNRRSNFSFSIVILANSFSIGWSNRSVTLHTTHLQLQLHLRAFAEADVSAVFAAAPRSAASRRNSTMRAARASG</sequence>
<dbReference type="AlphaFoldDB" id="A0A7S3QAV6"/>
<dbReference type="EMBL" id="HBIO01020030">
    <property type="protein sequence ID" value="CAE0470570.1"/>
    <property type="molecule type" value="Transcribed_RNA"/>
</dbReference>
<reference evidence="1" key="1">
    <citation type="submission" date="2021-01" db="EMBL/GenBank/DDBJ databases">
        <authorList>
            <person name="Corre E."/>
            <person name="Pelletier E."/>
            <person name="Niang G."/>
            <person name="Scheremetjew M."/>
            <person name="Finn R."/>
            <person name="Kale V."/>
            <person name="Holt S."/>
            <person name="Cochrane G."/>
            <person name="Meng A."/>
            <person name="Brown T."/>
            <person name="Cohen L."/>
        </authorList>
    </citation>
    <scope>NUCLEOTIDE SEQUENCE</scope>
    <source>
        <strain evidence="1">MM31A-1</strain>
    </source>
</reference>
<gene>
    <name evidence="1" type="ORF">CDEB00056_LOCUS15423</name>
</gene>
<organism evidence="1">
    <name type="scientific">Chaetoceros debilis</name>
    <dbReference type="NCBI Taxonomy" id="122233"/>
    <lineage>
        <taxon>Eukaryota</taxon>
        <taxon>Sar</taxon>
        <taxon>Stramenopiles</taxon>
        <taxon>Ochrophyta</taxon>
        <taxon>Bacillariophyta</taxon>
        <taxon>Coscinodiscophyceae</taxon>
        <taxon>Chaetocerotophycidae</taxon>
        <taxon>Chaetocerotales</taxon>
        <taxon>Chaetocerotaceae</taxon>
        <taxon>Chaetoceros</taxon>
    </lineage>
</organism>
<accession>A0A7S3QAV6</accession>